<keyword evidence="2" id="KW-0812">Transmembrane</keyword>
<feature type="region of interest" description="Disordered" evidence="1">
    <location>
        <begin position="190"/>
        <end position="238"/>
    </location>
</feature>
<comment type="caution">
    <text evidence="3">The sequence shown here is derived from an EMBL/GenBank/DDBJ whole genome shotgun (WGS) entry which is preliminary data.</text>
</comment>
<name>A0A232M717_9EURO</name>
<evidence type="ECO:0000313" key="3">
    <source>
        <dbReference type="EMBL" id="OXV12215.1"/>
    </source>
</evidence>
<proteinExistence type="predicted"/>
<dbReference type="OrthoDB" id="2251794at2759"/>
<gene>
    <name evidence="3" type="ORF">Egran_00024</name>
</gene>
<dbReference type="EMBL" id="NPHW01000456">
    <property type="protein sequence ID" value="OXV12215.1"/>
    <property type="molecule type" value="Genomic_DNA"/>
</dbReference>
<feature type="region of interest" description="Disordered" evidence="1">
    <location>
        <begin position="82"/>
        <end position="111"/>
    </location>
</feature>
<dbReference type="AlphaFoldDB" id="A0A232M717"/>
<evidence type="ECO:0000256" key="2">
    <source>
        <dbReference type="SAM" id="Phobius"/>
    </source>
</evidence>
<organism evidence="3 4">
    <name type="scientific">Elaphomyces granulatus</name>
    <dbReference type="NCBI Taxonomy" id="519963"/>
    <lineage>
        <taxon>Eukaryota</taxon>
        <taxon>Fungi</taxon>
        <taxon>Dikarya</taxon>
        <taxon>Ascomycota</taxon>
        <taxon>Pezizomycotina</taxon>
        <taxon>Eurotiomycetes</taxon>
        <taxon>Eurotiomycetidae</taxon>
        <taxon>Eurotiales</taxon>
        <taxon>Elaphomycetaceae</taxon>
        <taxon>Elaphomyces</taxon>
    </lineage>
</organism>
<evidence type="ECO:0000313" key="4">
    <source>
        <dbReference type="Proteomes" id="UP000243515"/>
    </source>
</evidence>
<accession>A0A232M717</accession>
<keyword evidence="2" id="KW-1133">Transmembrane helix</keyword>
<feature type="compositionally biased region" description="Low complexity" evidence="1">
    <location>
        <begin position="218"/>
        <end position="238"/>
    </location>
</feature>
<keyword evidence="4" id="KW-1185">Reference proteome</keyword>
<evidence type="ECO:0000256" key="1">
    <source>
        <dbReference type="SAM" id="MobiDB-lite"/>
    </source>
</evidence>
<protein>
    <submittedName>
        <fullName evidence="3">Uncharacterized protein</fullName>
    </submittedName>
</protein>
<keyword evidence="2" id="KW-0472">Membrane</keyword>
<sequence length="238" mass="25981">MGLQHPNRCQGNITDVECCILRTCNVPEGSGLCRDLATQTCDHGKIFAGESLNKPCPGPNNIQCCVKYRDIMKYRDMDMANNRTSSTSITSSSQTPTADLNPPTESSAPNLTDSQKGIIGLGGVVGAVVLFALVFQISILYRKWRRKRSKPPDIANNDGDFMLQGLPPGKEIHMIDGHEKRELDANDTRYEIGNQVEDSRNSFEEPPVPDTGPTKPTGPVELPGLSELPELPGSVKYP</sequence>
<reference evidence="3 4" key="1">
    <citation type="journal article" date="2015" name="Environ. Microbiol.">
        <title>Metagenome sequence of Elaphomyces granulatus from sporocarp tissue reveals Ascomycota ectomycorrhizal fingerprints of genome expansion and a Proteobacteria-rich microbiome.</title>
        <authorList>
            <person name="Quandt C.A."/>
            <person name="Kohler A."/>
            <person name="Hesse C.N."/>
            <person name="Sharpton T.J."/>
            <person name="Martin F."/>
            <person name="Spatafora J.W."/>
        </authorList>
    </citation>
    <scope>NUCLEOTIDE SEQUENCE [LARGE SCALE GENOMIC DNA]</scope>
    <source>
        <strain evidence="3 4">OSC145934</strain>
    </source>
</reference>
<feature type="transmembrane region" description="Helical" evidence="2">
    <location>
        <begin position="118"/>
        <end position="141"/>
    </location>
</feature>
<feature type="compositionally biased region" description="Low complexity" evidence="1">
    <location>
        <begin position="84"/>
        <end position="97"/>
    </location>
</feature>
<dbReference type="Proteomes" id="UP000243515">
    <property type="component" value="Unassembled WGS sequence"/>
</dbReference>